<evidence type="ECO:0000313" key="7">
    <source>
        <dbReference type="EMBL" id="OGC03038.1"/>
    </source>
</evidence>
<dbReference type="GO" id="GO:0004659">
    <property type="term" value="F:prenyltransferase activity"/>
    <property type="evidence" value="ECO:0007669"/>
    <property type="project" value="InterPro"/>
</dbReference>
<gene>
    <name evidence="7" type="ORF">A3H38_01965</name>
</gene>
<dbReference type="InterPro" id="IPR008949">
    <property type="entry name" value="Isoprenoid_synthase_dom_sf"/>
</dbReference>
<keyword evidence="3 6" id="KW-0808">Transferase</keyword>
<dbReference type="PANTHER" id="PTHR12001">
    <property type="entry name" value="GERANYLGERANYL PYROPHOSPHATE SYNTHASE"/>
    <property type="match status" value="1"/>
</dbReference>
<evidence type="ECO:0008006" key="9">
    <source>
        <dbReference type="Google" id="ProtNLM"/>
    </source>
</evidence>
<dbReference type="Pfam" id="PF00348">
    <property type="entry name" value="polyprenyl_synt"/>
    <property type="match status" value="1"/>
</dbReference>
<keyword evidence="5" id="KW-0460">Magnesium</keyword>
<name>A0A1F4R4B2_UNCSA</name>
<protein>
    <recommendedName>
        <fullName evidence="9">Polyprenyl synthetase</fullName>
    </recommendedName>
</protein>
<evidence type="ECO:0000256" key="5">
    <source>
        <dbReference type="ARBA" id="ARBA00022842"/>
    </source>
</evidence>
<comment type="cofactor">
    <cofactor evidence="1">
        <name>Mg(2+)</name>
        <dbReference type="ChEBI" id="CHEBI:18420"/>
    </cofactor>
</comment>
<dbReference type="PANTHER" id="PTHR12001:SF69">
    <property type="entry name" value="ALL TRANS-POLYPRENYL-DIPHOSPHATE SYNTHASE PDSS1"/>
    <property type="match status" value="1"/>
</dbReference>
<dbReference type="GO" id="GO:0008299">
    <property type="term" value="P:isoprenoid biosynthetic process"/>
    <property type="evidence" value="ECO:0007669"/>
    <property type="project" value="InterPro"/>
</dbReference>
<dbReference type="EMBL" id="METP01000064">
    <property type="protein sequence ID" value="OGC03038.1"/>
    <property type="molecule type" value="Genomic_DNA"/>
</dbReference>
<evidence type="ECO:0000256" key="2">
    <source>
        <dbReference type="ARBA" id="ARBA00006706"/>
    </source>
</evidence>
<dbReference type="SUPFAM" id="SSF48576">
    <property type="entry name" value="Terpenoid synthases"/>
    <property type="match status" value="1"/>
</dbReference>
<keyword evidence="4" id="KW-0479">Metal-binding</keyword>
<comment type="similarity">
    <text evidence="2 6">Belongs to the FPP/GGPP synthase family.</text>
</comment>
<dbReference type="GO" id="GO:0046872">
    <property type="term" value="F:metal ion binding"/>
    <property type="evidence" value="ECO:0007669"/>
    <property type="project" value="UniProtKB-KW"/>
</dbReference>
<dbReference type="SFLD" id="SFLDS00005">
    <property type="entry name" value="Isoprenoid_Synthase_Type_I"/>
    <property type="match status" value="1"/>
</dbReference>
<reference evidence="7 8" key="1">
    <citation type="journal article" date="2016" name="Nat. Commun.">
        <title>Thousands of microbial genomes shed light on interconnected biogeochemical processes in an aquifer system.</title>
        <authorList>
            <person name="Anantharaman K."/>
            <person name="Brown C.T."/>
            <person name="Hug L.A."/>
            <person name="Sharon I."/>
            <person name="Castelle C.J."/>
            <person name="Probst A.J."/>
            <person name="Thomas B.C."/>
            <person name="Singh A."/>
            <person name="Wilkins M.J."/>
            <person name="Karaoz U."/>
            <person name="Brodie E.L."/>
            <person name="Williams K.H."/>
            <person name="Hubbard S.S."/>
            <person name="Banfield J.F."/>
        </authorList>
    </citation>
    <scope>NUCLEOTIDE SEQUENCE [LARGE SCALE GENOMIC DNA]</scope>
</reference>
<evidence type="ECO:0000313" key="8">
    <source>
        <dbReference type="Proteomes" id="UP000176938"/>
    </source>
</evidence>
<accession>A0A1F4R4B2</accession>
<sequence length="304" mass="33464">MELETIYKPIKNELAETEARIKRALINSDIFFSAPGEHLLRAKGKRLRPALVLLCAKLGKRNSEKAVDLAAALELIHTATLVHDDIIDNAKVRRKLPSLGVKFGLDTSILFGDFLFSKAFEIVSDLKIGSISSVLLRTTSAICQGEIRQLARAARPLEEKEYFQIIAKKTASLFSVCCETGGVLGGLGGEKTKELKTYGRNLGLGFQIADDCLDLVGDEKTAGKSLRLDKKTGKMTLPLIYLHRWPGKTQDEVINYSRMTAVKFEKRALAALGTFAESEAKASLKNIVEYVFASINGTRRSARC</sequence>
<dbReference type="AlphaFoldDB" id="A0A1F4R4B2"/>
<dbReference type="CDD" id="cd00685">
    <property type="entry name" value="Trans_IPPS_HT"/>
    <property type="match status" value="1"/>
</dbReference>
<dbReference type="InterPro" id="IPR000092">
    <property type="entry name" value="Polyprenyl_synt"/>
</dbReference>
<evidence type="ECO:0000256" key="6">
    <source>
        <dbReference type="RuleBase" id="RU004466"/>
    </source>
</evidence>
<proteinExistence type="inferred from homology"/>
<comment type="caution">
    <text evidence="7">The sequence shown here is derived from an EMBL/GenBank/DDBJ whole genome shotgun (WGS) entry which is preliminary data.</text>
</comment>
<evidence type="ECO:0000256" key="4">
    <source>
        <dbReference type="ARBA" id="ARBA00022723"/>
    </source>
</evidence>
<dbReference type="Proteomes" id="UP000176938">
    <property type="component" value="Unassembled WGS sequence"/>
</dbReference>
<evidence type="ECO:0000256" key="1">
    <source>
        <dbReference type="ARBA" id="ARBA00001946"/>
    </source>
</evidence>
<dbReference type="Gene3D" id="1.10.600.10">
    <property type="entry name" value="Farnesyl Diphosphate Synthase"/>
    <property type="match status" value="1"/>
</dbReference>
<evidence type="ECO:0000256" key="3">
    <source>
        <dbReference type="ARBA" id="ARBA00022679"/>
    </source>
</evidence>
<organism evidence="7 8">
    <name type="scientific">candidate division WOR-1 bacterium RIFCSPLOWO2_02_FULL_46_20</name>
    <dbReference type="NCBI Taxonomy" id="1802567"/>
    <lineage>
        <taxon>Bacteria</taxon>
        <taxon>Bacillati</taxon>
        <taxon>Saganbacteria</taxon>
    </lineage>
</organism>